<accession>L7CI61</accession>
<proteinExistence type="predicted"/>
<dbReference type="PATRIC" id="fig|993516.3.peg.2739"/>
<evidence type="ECO:0000313" key="1">
    <source>
        <dbReference type="EMBL" id="ELP33495.1"/>
    </source>
</evidence>
<protein>
    <submittedName>
        <fullName evidence="1">Uncharacterized protein</fullName>
    </submittedName>
</protein>
<reference evidence="1 2" key="1">
    <citation type="journal article" date="2013" name="Mar. Genomics">
        <title>Expression of sulfatases in Rhodopirellula baltica and the diversity of sulfatases in the genus Rhodopirellula.</title>
        <authorList>
            <person name="Wegner C.E."/>
            <person name="Richter-Heitmann T."/>
            <person name="Klindworth A."/>
            <person name="Klockow C."/>
            <person name="Richter M."/>
            <person name="Achstetter T."/>
            <person name="Glockner F.O."/>
            <person name="Harder J."/>
        </authorList>
    </citation>
    <scope>NUCLEOTIDE SEQUENCE [LARGE SCALE GENOMIC DNA]</scope>
    <source>
        <strain evidence="1 2">SWK14</strain>
    </source>
</reference>
<sequence>MNRSNARGVGVTFRHWFTRSVGDTRRNGLFLRALKIARWDGGRLVWHSPIIGENIKPGDQGKSDVAELDGPVESASNGRGWVGFQAGFRQDLSMEVGQYPKSS</sequence>
<organism evidence="1 2">
    <name type="scientific">Rhodopirellula baltica SWK14</name>
    <dbReference type="NCBI Taxonomy" id="993516"/>
    <lineage>
        <taxon>Bacteria</taxon>
        <taxon>Pseudomonadati</taxon>
        <taxon>Planctomycetota</taxon>
        <taxon>Planctomycetia</taxon>
        <taxon>Pirellulales</taxon>
        <taxon>Pirellulaceae</taxon>
        <taxon>Rhodopirellula</taxon>
    </lineage>
</organism>
<name>L7CI61_RHOBT</name>
<comment type="caution">
    <text evidence="1">The sequence shown here is derived from an EMBL/GenBank/DDBJ whole genome shotgun (WGS) entry which is preliminary data.</text>
</comment>
<dbReference type="AlphaFoldDB" id="L7CI61"/>
<dbReference type="Proteomes" id="UP000010959">
    <property type="component" value="Unassembled WGS sequence"/>
</dbReference>
<evidence type="ECO:0000313" key="2">
    <source>
        <dbReference type="Proteomes" id="UP000010959"/>
    </source>
</evidence>
<dbReference type="EMBL" id="AMWG01000056">
    <property type="protein sequence ID" value="ELP33495.1"/>
    <property type="molecule type" value="Genomic_DNA"/>
</dbReference>
<dbReference type="RefSeq" id="WP_007337585.1">
    <property type="nucleotide sequence ID" value="NZ_AMWG01000056.1"/>
</dbReference>
<gene>
    <name evidence="1" type="ORF">RBSWK_02572</name>
</gene>